<dbReference type="Proteomes" id="UP000678016">
    <property type="component" value="Chromosome"/>
</dbReference>
<dbReference type="PANTHER" id="PTHR47691">
    <property type="entry name" value="REGULATOR-RELATED"/>
    <property type="match status" value="1"/>
</dbReference>
<dbReference type="InterPro" id="IPR049945">
    <property type="entry name" value="AAA_22"/>
</dbReference>
<dbReference type="Pfam" id="PF13401">
    <property type="entry name" value="AAA_22"/>
    <property type="match status" value="1"/>
</dbReference>
<keyword evidence="4" id="KW-1185">Reference proteome</keyword>
<reference evidence="4" key="1">
    <citation type="submission" date="2021-05" db="EMBL/GenBank/DDBJ databases">
        <title>Direct Submission.</title>
        <authorList>
            <person name="Li K."/>
            <person name="Gao J."/>
        </authorList>
    </citation>
    <scope>NUCLEOTIDE SEQUENCE [LARGE SCALE GENOMIC DNA]</scope>
    <source>
        <strain evidence="4">HDS12</strain>
    </source>
</reference>
<evidence type="ECO:0000256" key="1">
    <source>
        <dbReference type="SAM" id="MobiDB-lite"/>
    </source>
</evidence>
<feature type="compositionally biased region" description="Polar residues" evidence="1">
    <location>
        <begin position="1"/>
        <end position="20"/>
    </location>
</feature>
<organism evidence="3 4">
    <name type="scientific">Nocardiopsis akebiae</name>
    <dbReference type="NCBI Taxonomy" id="2831968"/>
    <lineage>
        <taxon>Bacteria</taxon>
        <taxon>Bacillati</taxon>
        <taxon>Actinomycetota</taxon>
        <taxon>Actinomycetes</taxon>
        <taxon>Streptosporangiales</taxon>
        <taxon>Nocardiopsidaceae</taxon>
        <taxon>Nocardiopsis</taxon>
    </lineage>
</organism>
<dbReference type="InterPro" id="IPR003593">
    <property type="entry name" value="AAA+_ATPase"/>
</dbReference>
<evidence type="ECO:0000313" key="3">
    <source>
        <dbReference type="EMBL" id="QUX27060.1"/>
    </source>
</evidence>
<dbReference type="SUPFAM" id="SSF52540">
    <property type="entry name" value="P-loop containing nucleoside triphosphate hydrolases"/>
    <property type="match status" value="1"/>
</dbReference>
<dbReference type="InterPro" id="IPR027417">
    <property type="entry name" value="P-loop_NTPase"/>
</dbReference>
<accession>A0ABX8BXZ7</accession>
<proteinExistence type="predicted"/>
<dbReference type="Gene3D" id="1.25.40.10">
    <property type="entry name" value="Tetratricopeptide repeat domain"/>
    <property type="match status" value="1"/>
</dbReference>
<sequence>MDSPGHTSPTPDPSTRTNTVRGDISGTAVQVGSIHGDVNLHLAPEADRVPRQLPAAPAVFVDRPRPMRALEAAVSRAHARGRHALVVITGSAGVGKSALAAEFLRAHPELGGGGQLFVDLHGFSPGPPADPHDVLDVLLRAVGVQIGTAPADLATRAAWWRSATAHAPVALLLDDALSAAQVRTLLPGGDRGTVVVTTRLRLAGLRLDGGQFVDLPPMTGAEGVALLSELSGRSPAGEADREAMHGVVSLCSALPVAVCTVAVDHGSRSRTWRDTERRLRSAPRRLDHLDTASREMGMDVSVRNAFDLSYASLSDFPALLYRRLAWHPGPDVTGELAARLTGRPVAECEAGLAALTRHHLLTEHSAERFAFHDLLRLHAAEKAEAEEESGARRRSLTRLVSGYADLAVSADAVLRPYAGNRAVPGSPFTDAAQATAWLDRERDNLAALAELAPELGAHEHVPRLLDGLWSLFLHHGQARLWLRAAAPVLGEPSAGLEETTVARLLNNRALVHSHLSRVEEAMADLDAAERVWRRHRDLERLAQTQQRRGTVAFQNNLPGQAADHLARAVTTDERTGVAHNLAISLFMLGRARHALGEFDPARLALERALPLLDGDAYNQARTRIVLGTVLAAMEEFAPASEELERALEVMRERGSASGQVKALEAIGELAERRGEPGRAREAYEGAVGLLPPTDPARLRVEGRLEALG</sequence>
<protein>
    <submittedName>
        <fullName evidence="3">Regulator protein</fullName>
    </submittedName>
</protein>
<dbReference type="SUPFAM" id="SSF48452">
    <property type="entry name" value="TPR-like"/>
    <property type="match status" value="2"/>
</dbReference>
<dbReference type="EMBL" id="CP074132">
    <property type="protein sequence ID" value="QUX27060.1"/>
    <property type="molecule type" value="Genomic_DNA"/>
</dbReference>
<dbReference type="RefSeq" id="WP_212640146.1">
    <property type="nucleotide sequence ID" value="NZ_CP074132.1"/>
</dbReference>
<gene>
    <name evidence="3" type="ORF">KGD83_17080</name>
</gene>
<dbReference type="InterPro" id="IPR011990">
    <property type="entry name" value="TPR-like_helical_dom_sf"/>
</dbReference>
<dbReference type="InterPro" id="IPR019734">
    <property type="entry name" value="TPR_rpt"/>
</dbReference>
<feature type="domain" description="AAA+ ATPase" evidence="2">
    <location>
        <begin position="82"/>
        <end position="217"/>
    </location>
</feature>
<dbReference type="SMART" id="SM00382">
    <property type="entry name" value="AAA"/>
    <property type="match status" value="1"/>
</dbReference>
<dbReference type="SMART" id="SM00028">
    <property type="entry name" value="TPR"/>
    <property type="match status" value="5"/>
</dbReference>
<evidence type="ECO:0000259" key="2">
    <source>
        <dbReference type="SMART" id="SM00382"/>
    </source>
</evidence>
<name>A0ABX8BXZ7_9ACTN</name>
<dbReference type="PANTHER" id="PTHR47691:SF3">
    <property type="entry name" value="HTH-TYPE TRANSCRIPTIONAL REGULATOR RV0890C-RELATED"/>
    <property type="match status" value="1"/>
</dbReference>
<feature type="region of interest" description="Disordered" evidence="1">
    <location>
        <begin position="1"/>
        <end position="22"/>
    </location>
</feature>
<evidence type="ECO:0000313" key="4">
    <source>
        <dbReference type="Proteomes" id="UP000678016"/>
    </source>
</evidence>
<dbReference type="Gene3D" id="3.40.50.300">
    <property type="entry name" value="P-loop containing nucleotide triphosphate hydrolases"/>
    <property type="match status" value="1"/>
</dbReference>